<dbReference type="GO" id="GO:0000148">
    <property type="term" value="C:1,3-beta-D-glucan synthase complex"/>
    <property type="evidence" value="ECO:0007669"/>
    <property type="project" value="InterPro"/>
</dbReference>
<organism evidence="2 3">
    <name type="scientific">Helianthus annuus</name>
    <name type="common">Common sunflower</name>
    <dbReference type="NCBI Taxonomy" id="4232"/>
    <lineage>
        <taxon>Eukaryota</taxon>
        <taxon>Viridiplantae</taxon>
        <taxon>Streptophyta</taxon>
        <taxon>Embryophyta</taxon>
        <taxon>Tracheophyta</taxon>
        <taxon>Spermatophyta</taxon>
        <taxon>Magnoliopsida</taxon>
        <taxon>eudicotyledons</taxon>
        <taxon>Gunneridae</taxon>
        <taxon>Pentapetalae</taxon>
        <taxon>asterids</taxon>
        <taxon>campanulids</taxon>
        <taxon>Asterales</taxon>
        <taxon>Asteraceae</taxon>
        <taxon>Asteroideae</taxon>
        <taxon>Heliantheae alliance</taxon>
        <taxon>Heliantheae</taxon>
        <taxon>Helianthus</taxon>
    </lineage>
</organism>
<sequence>MEYVDKSMEGRPFVSKIKWPRDPELKLQIRRLHSLFTIKDSAVNVPRNLDTRRRLEFFTNSLFMNMPRPQPVREMLSFSVLTPYYYSETVLYSINELLKKTEDGISILFYLQKIYPSILAFMFNE</sequence>
<accession>A0A9K3DLB8</accession>
<gene>
    <name evidence="2" type="ORF">HanXRQr2_Chr17g0826381</name>
</gene>
<dbReference type="Proteomes" id="UP000215914">
    <property type="component" value="Unassembled WGS sequence"/>
</dbReference>
<dbReference type="EMBL" id="MNCJ02000332">
    <property type="protein sequence ID" value="KAF5757411.1"/>
    <property type="molecule type" value="Genomic_DNA"/>
</dbReference>
<proteinExistence type="predicted"/>
<keyword evidence="2" id="KW-0808">Transferase</keyword>
<protein>
    <submittedName>
        <fullName evidence="2">1,3-beta-glucan synthase</fullName>
        <ecNumber evidence="2">2.4.1.34</ecNumber>
    </submittedName>
</protein>
<name>A0A9K3DLB8_HELAN</name>
<feature type="domain" description="Glycosyl transferase 48" evidence="1">
    <location>
        <begin position="45"/>
        <end position="117"/>
    </location>
</feature>
<comment type="caution">
    <text evidence="2">The sequence shown here is derived from an EMBL/GenBank/DDBJ whole genome shotgun (WGS) entry which is preliminary data.</text>
</comment>
<dbReference type="Gramene" id="mRNA:HanXRQr2_Chr17g0826381">
    <property type="protein sequence ID" value="mRNA:HanXRQr2_Chr17g0826381"/>
    <property type="gene ID" value="HanXRQr2_Chr17g0826381"/>
</dbReference>
<dbReference type="GO" id="GO:0016020">
    <property type="term" value="C:membrane"/>
    <property type="evidence" value="ECO:0007669"/>
    <property type="project" value="InterPro"/>
</dbReference>
<reference evidence="2" key="1">
    <citation type="journal article" date="2017" name="Nature">
        <title>The sunflower genome provides insights into oil metabolism, flowering and Asterid evolution.</title>
        <authorList>
            <person name="Badouin H."/>
            <person name="Gouzy J."/>
            <person name="Grassa C.J."/>
            <person name="Murat F."/>
            <person name="Staton S.E."/>
            <person name="Cottret L."/>
            <person name="Lelandais-Briere C."/>
            <person name="Owens G.L."/>
            <person name="Carrere S."/>
            <person name="Mayjonade B."/>
            <person name="Legrand L."/>
            <person name="Gill N."/>
            <person name="Kane N.C."/>
            <person name="Bowers J.E."/>
            <person name="Hubner S."/>
            <person name="Bellec A."/>
            <person name="Berard A."/>
            <person name="Berges H."/>
            <person name="Blanchet N."/>
            <person name="Boniface M.C."/>
            <person name="Brunel D."/>
            <person name="Catrice O."/>
            <person name="Chaidir N."/>
            <person name="Claudel C."/>
            <person name="Donnadieu C."/>
            <person name="Faraut T."/>
            <person name="Fievet G."/>
            <person name="Helmstetter N."/>
            <person name="King M."/>
            <person name="Knapp S.J."/>
            <person name="Lai Z."/>
            <person name="Le Paslier M.C."/>
            <person name="Lippi Y."/>
            <person name="Lorenzon L."/>
            <person name="Mandel J.R."/>
            <person name="Marage G."/>
            <person name="Marchand G."/>
            <person name="Marquand E."/>
            <person name="Bret-Mestries E."/>
            <person name="Morien E."/>
            <person name="Nambeesan S."/>
            <person name="Nguyen T."/>
            <person name="Pegot-Espagnet P."/>
            <person name="Pouilly N."/>
            <person name="Raftis F."/>
            <person name="Sallet E."/>
            <person name="Schiex T."/>
            <person name="Thomas J."/>
            <person name="Vandecasteele C."/>
            <person name="Vares D."/>
            <person name="Vear F."/>
            <person name="Vautrin S."/>
            <person name="Crespi M."/>
            <person name="Mangin B."/>
            <person name="Burke J.M."/>
            <person name="Salse J."/>
            <person name="Munos S."/>
            <person name="Vincourt P."/>
            <person name="Rieseberg L.H."/>
            <person name="Langlade N.B."/>
        </authorList>
    </citation>
    <scope>NUCLEOTIDE SEQUENCE</scope>
    <source>
        <tissue evidence="2">Leaves</tissue>
    </source>
</reference>
<reference evidence="2" key="2">
    <citation type="submission" date="2020-06" db="EMBL/GenBank/DDBJ databases">
        <title>Helianthus annuus Genome sequencing and assembly Release 2.</title>
        <authorList>
            <person name="Gouzy J."/>
            <person name="Langlade N."/>
            <person name="Munos S."/>
        </authorList>
    </citation>
    <scope>NUCLEOTIDE SEQUENCE</scope>
    <source>
        <tissue evidence="2">Leaves</tissue>
    </source>
</reference>
<dbReference type="Pfam" id="PF02364">
    <property type="entry name" value="Glucan_synthase"/>
    <property type="match status" value="1"/>
</dbReference>
<evidence type="ECO:0000259" key="1">
    <source>
        <dbReference type="Pfam" id="PF02364"/>
    </source>
</evidence>
<dbReference type="PANTHER" id="PTHR12741:SF47">
    <property type="entry name" value="CALLOSE SYNTHASE 9"/>
    <property type="match status" value="1"/>
</dbReference>
<dbReference type="PANTHER" id="PTHR12741">
    <property type="entry name" value="LYST-INTERACTING PROTEIN LIP5 DOPAMINE RESPONSIVE PROTEIN DRG-1"/>
    <property type="match status" value="1"/>
</dbReference>
<keyword evidence="2" id="KW-0328">Glycosyltransferase</keyword>
<evidence type="ECO:0000313" key="2">
    <source>
        <dbReference type="EMBL" id="KAF5757411.1"/>
    </source>
</evidence>
<dbReference type="InterPro" id="IPR003440">
    <property type="entry name" value="Glyco_trans_48_dom"/>
</dbReference>
<dbReference type="GO" id="GO:0003843">
    <property type="term" value="F:1,3-beta-D-glucan synthase activity"/>
    <property type="evidence" value="ECO:0007669"/>
    <property type="project" value="UniProtKB-EC"/>
</dbReference>
<dbReference type="EC" id="2.4.1.34" evidence="2"/>
<dbReference type="GO" id="GO:0006075">
    <property type="term" value="P:(1-&gt;3)-beta-D-glucan biosynthetic process"/>
    <property type="evidence" value="ECO:0007669"/>
    <property type="project" value="InterPro"/>
</dbReference>
<evidence type="ECO:0000313" key="3">
    <source>
        <dbReference type="Proteomes" id="UP000215914"/>
    </source>
</evidence>
<dbReference type="AlphaFoldDB" id="A0A9K3DLB8"/>
<keyword evidence="3" id="KW-1185">Reference proteome</keyword>